<organism evidence="3 4">
    <name type="scientific">Paenibacillus sacheonensis</name>
    <dbReference type="NCBI Taxonomy" id="742054"/>
    <lineage>
        <taxon>Bacteria</taxon>
        <taxon>Bacillati</taxon>
        <taxon>Bacillota</taxon>
        <taxon>Bacilli</taxon>
        <taxon>Bacillales</taxon>
        <taxon>Paenibacillaceae</taxon>
        <taxon>Paenibacillus</taxon>
    </lineage>
</organism>
<keyword evidence="1" id="KW-0413">Isomerase</keyword>
<reference evidence="3 4" key="1">
    <citation type="submission" date="2020-01" db="EMBL/GenBank/DDBJ databases">
        <title>Paenibacillus soybeanensis sp. nov. isolated from the nodules of soybean (Glycine max(L.) Merr).</title>
        <authorList>
            <person name="Wang H."/>
        </authorList>
    </citation>
    <scope>NUCLEOTIDE SEQUENCE [LARGE SCALE GENOMIC DNA]</scope>
    <source>
        <strain evidence="3 4">DSM 23054</strain>
    </source>
</reference>
<dbReference type="PANTHER" id="PTHR38041:SF1">
    <property type="entry name" value="CHORISMATE MUTASE"/>
    <property type="match status" value="1"/>
</dbReference>
<dbReference type="GO" id="GO:0009697">
    <property type="term" value="P:salicylic acid biosynthetic process"/>
    <property type="evidence" value="ECO:0007669"/>
    <property type="project" value="TreeGrafter"/>
</dbReference>
<feature type="domain" description="Chorismate mutase" evidence="2">
    <location>
        <begin position="1"/>
        <end position="89"/>
    </location>
</feature>
<sequence length="93" mass="10794">MADLAELRANIDDIDRQLVSLLARRFQCTEEVGKYKERQGLPAQDAVREAQQFQKIEAYARQHGLNTDYAEAIFRHIMDLVIARHIELRAVNK</sequence>
<dbReference type="AlphaFoldDB" id="A0A7X4YPB5"/>
<evidence type="ECO:0000259" key="2">
    <source>
        <dbReference type="PROSITE" id="PS51168"/>
    </source>
</evidence>
<evidence type="ECO:0000313" key="3">
    <source>
        <dbReference type="EMBL" id="NBC70002.1"/>
    </source>
</evidence>
<dbReference type="EMBL" id="JAAAMU010000006">
    <property type="protein sequence ID" value="NBC70002.1"/>
    <property type="molecule type" value="Genomic_DNA"/>
</dbReference>
<dbReference type="PROSITE" id="PS51168">
    <property type="entry name" value="CHORISMATE_MUT_2"/>
    <property type="match status" value="1"/>
</dbReference>
<gene>
    <name evidence="3" type="ORF">GT003_13475</name>
</gene>
<dbReference type="GO" id="GO:0004106">
    <property type="term" value="F:chorismate mutase activity"/>
    <property type="evidence" value="ECO:0007669"/>
    <property type="project" value="InterPro"/>
</dbReference>
<protein>
    <submittedName>
        <fullName evidence="3">Chorismate mutase</fullName>
    </submittedName>
</protein>
<comment type="caution">
    <text evidence="3">The sequence shown here is derived from an EMBL/GenBank/DDBJ whole genome shotgun (WGS) entry which is preliminary data.</text>
</comment>
<dbReference type="InterPro" id="IPR036979">
    <property type="entry name" value="CM_dom_sf"/>
</dbReference>
<dbReference type="Gene3D" id="1.20.59.10">
    <property type="entry name" value="Chorismate mutase"/>
    <property type="match status" value="1"/>
</dbReference>
<dbReference type="Pfam" id="PF01817">
    <property type="entry name" value="CM_2"/>
    <property type="match status" value="1"/>
</dbReference>
<evidence type="ECO:0000256" key="1">
    <source>
        <dbReference type="ARBA" id="ARBA00023235"/>
    </source>
</evidence>
<accession>A0A7X4YPB5</accession>
<dbReference type="RefSeq" id="WP_161698497.1">
    <property type="nucleotide sequence ID" value="NZ_JAAAMU010000006.1"/>
</dbReference>
<dbReference type="InterPro" id="IPR036263">
    <property type="entry name" value="Chorismate_II_sf"/>
</dbReference>
<dbReference type="SUPFAM" id="SSF48600">
    <property type="entry name" value="Chorismate mutase II"/>
    <property type="match status" value="1"/>
</dbReference>
<dbReference type="InterPro" id="IPR051331">
    <property type="entry name" value="Chorismate_mutase-related"/>
</dbReference>
<dbReference type="PANTHER" id="PTHR38041">
    <property type="entry name" value="CHORISMATE MUTASE"/>
    <property type="match status" value="1"/>
</dbReference>
<proteinExistence type="predicted"/>
<evidence type="ECO:0000313" key="4">
    <source>
        <dbReference type="Proteomes" id="UP000558113"/>
    </source>
</evidence>
<dbReference type="Proteomes" id="UP000558113">
    <property type="component" value="Unassembled WGS sequence"/>
</dbReference>
<dbReference type="InterPro" id="IPR002701">
    <property type="entry name" value="CM_II_prokaryot"/>
</dbReference>
<dbReference type="SMART" id="SM00830">
    <property type="entry name" value="CM_2"/>
    <property type="match status" value="1"/>
</dbReference>
<dbReference type="GO" id="GO:0046417">
    <property type="term" value="P:chorismate metabolic process"/>
    <property type="evidence" value="ECO:0007669"/>
    <property type="project" value="InterPro"/>
</dbReference>
<dbReference type="OrthoDB" id="517480at2"/>
<name>A0A7X4YPB5_9BACL</name>
<keyword evidence="4" id="KW-1185">Reference proteome</keyword>